<organism evidence="1 2">
    <name type="scientific">Lates japonicus</name>
    <name type="common">Japanese lates</name>
    <dbReference type="NCBI Taxonomy" id="270547"/>
    <lineage>
        <taxon>Eukaryota</taxon>
        <taxon>Metazoa</taxon>
        <taxon>Chordata</taxon>
        <taxon>Craniata</taxon>
        <taxon>Vertebrata</taxon>
        <taxon>Euteleostomi</taxon>
        <taxon>Actinopterygii</taxon>
        <taxon>Neopterygii</taxon>
        <taxon>Teleostei</taxon>
        <taxon>Neoteleostei</taxon>
        <taxon>Acanthomorphata</taxon>
        <taxon>Carangaria</taxon>
        <taxon>Carangaria incertae sedis</taxon>
        <taxon>Centropomidae</taxon>
        <taxon>Lates</taxon>
    </lineage>
</organism>
<comment type="caution">
    <text evidence="1">The sequence shown here is derived from an EMBL/GenBank/DDBJ whole genome shotgun (WGS) entry which is preliminary data.</text>
</comment>
<protein>
    <submittedName>
        <fullName evidence="1">Uncharacterized protein</fullName>
    </submittedName>
</protein>
<keyword evidence="2" id="KW-1185">Reference proteome</keyword>
<accession>A0AAD3QX42</accession>
<evidence type="ECO:0000313" key="1">
    <source>
        <dbReference type="EMBL" id="GLD46785.1"/>
    </source>
</evidence>
<dbReference type="AlphaFoldDB" id="A0AAD3QX42"/>
<reference evidence="1" key="1">
    <citation type="submission" date="2022-08" db="EMBL/GenBank/DDBJ databases">
        <title>Genome sequencing of akame (Lates japonicus).</title>
        <authorList>
            <person name="Hashiguchi Y."/>
            <person name="Takahashi H."/>
        </authorList>
    </citation>
    <scope>NUCLEOTIDE SEQUENCE</scope>
    <source>
        <strain evidence="1">Kochi</strain>
    </source>
</reference>
<gene>
    <name evidence="1" type="ORF">AKAME5_000107800</name>
</gene>
<sequence>MNTPRAQDLNEVIRGVCQSFVDPEYLEYFGDRDELLTTETGFSSDFPLGQRGETGFLLFLFLHHHSNY</sequence>
<proteinExistence type="predicted"/>
<evidence type="ECO:0000313" key="2">
    <source>
        <dbReference type="Proteomes" id="UP001279410"/>
    </source>
</evidence>
<dbReference type="Proteomes" id="UP001279410">
    <property type="component" value="Unassembled WGS sequence"/>
</dbReference>
<name>A0AAD3QX42_LATJO</name>
<dbReference type="EMBL" id="BRZM01000003">
    <property type="protein sequence ID" value="GLD46785.1"/>
    <property type="molecule type" value="Genomic_DNA"/>
</dbReference>